<dbReference type="EMBL" id="CAXJIO010000015">
    <property type="protein sequence ID" value="CAL2104176.1"/>
    <property type="molecule type" value="Genomic_DNA"/>
</dbReference>
<comment type="caution">
    <text evidence="1">The sequence shown here is derived from an EMBL/GenBank/DDBJ whole genome shotgun (WGS) entry which is preliminary data.</text>
</comment>
<accession>A0ABM9PEY1</accession>
<name>A0ABM9PEY1_9FLAO</name>
<dbReference type="RefSeq" id="WP_348718444.1">
    <property type="nucleotide sequence ID" value="NZ_CAXJIO010000015.1"/>
</dbReference>
<dbReference type="Gene3D" id="3.10.180.10">
    <property type="entry name" value="2,3-Dihydroxybiphenyl 1,2-Dioxygenase, domain 1"/>
    <property type="match status" value="1"/>
</dbReference>
<sequence>MKYIYIIIIIFGLSSCKKERTSEPNPKPILQHSSPDIKLDHFNIWVDRPEKAKQKLEEIGFYAVPDSLSTVHVGQGTTGKYFYFLNSYLELIFPYNQEEFDKNNKINHLMDFYERANHTTNGASPFGLALKIKDYDLDKVPFNIVAYHQNWMKENASIYAAKNSKINLKEPSIFIVYPEIESDVFQTMDDLKNIPEEYSFVRTFYKHPNGAQKVTKIHITSNGLNSDSKTIKTINNIEKISTENGKEHLMELYFDNGIQNKSFDLRPELPIIIHL</sequence>
<dbReference type="Proteomes" id="UP001497527">
    <property type="component" value="Unassembled WGS sequence"/>
</dbReference>
<dbReference type="PROSITE" id="PS51257">
    <property type="entry name" value="PROKAR_LIPOPROTEIN"/>
    <property type="match status" value="1"/>
</dbReference>
<evidence type="ECO:0000313" key="2">
    <source>
        <dbReference type="Proteomes" id="UP001497527"/>
    </source>
</evidence>
<reference evidence="1 2" key="1">
    <citation type="submission" date="2024-05" db="EMBL/GenBank/DDBJ databases">
        <authorList>
            <person name="Duchaud E."/>
        </authorList>
    </citation>
    <scope>NUCLEOTIDE SEQUENCE [LARGE SCALE GENOMIC DNA]</scope>
    <source>
        <strain evidence="1">Ena-SAMPLE-TAB-13-05-2024-13:56:06:370-140308</strain>
    </source>
</reference>
<gene>
    <name evidence="1" type="ORF">T190423A01A_60113</name>
</gene>
<dbReference type="InterPro" id="IPR029068">
    <property type="entry name" value="Glyas_Bleomycin-R_OHBP_Dase"/>
</dbReference>
<protein>
    <recommendedName>
        <fullName evidence="3">Glyoxalase-like domain-containing protein</fullName>
    </recommendedName>
</protein>
<keyword evidence="2" id="KW-1185">Reference proteome</keyword>
<proteinExistence type="predicted"/>
<evidence type="ECO:0008006" key="3">
    <source>
        <dbReference type="Google" id="ProtNLM"/>
    </source>
</evidence>
<evidence type="ECO:0000313" key="1">
    <source>
        <dbReference type="EMBL" id="CAL2104176.1"/>
    </source>
</evidence>
<organism evidence="1 2">
    <name type="scientific">Tenacibaculum polynesiense</name>
    <dbReference type="NCBI Taxonomy" id="3137857"/>
    <lineage>
        <taxon>Bacteria</taxon>
        <taxon>Pseudomonadati</taxon>
        <taxon>Bacteroidota</taxon>
        <taxon>Flavobacteriia</taxon>
        <taxon>Flavobacteriales</taxon>
        <taxon>Flavobacteriaceae</taxon>
        <taxon>Tenacibaculum</taxon>
    </lineage>
</organism>